<comment type="caution">
    <text evidence="4">The sequence shown here is derived from an EMBL/GenBank/DDBJ whole genome shotgun (WGS) entry which is preliminary data.</text>
</comment>
<dbReference type="Gene3D" id="3.40.50.1820">
    <property type="entry name" value="alpha/beta hydrolase"/>
    <property type="match status" value="1"/>
</dbReference>
<keyword evidence="2" id="KW-0378">Hydrolase</keyword>
<comment type="similarity">
    <text evidence="1">Belongs to the peptidase S33 family.</text>
</comment>
<dbReference type="SUPFAM" id="SSF53474">
    <property type="entry name" value="alpha/beta-Hydrolases"/>
    <property type="match status" value="1"/>
</dbReference>
<accession>A0A9W7EKZ7</accession>
<dbReference type="InterPro" id="IPR000073">
    <property type="entry name" value="AB_hydrolase_1"/>
</dbReference>
<proteinExistence type="inferred from homology"/>
<dbReference type="InterPro" id="IPR029058">
    <property type="entry name" value="AB_hydrolase_fold"/>
</dbReference>
<feature type="domain" description="AB hydrolase-1" evidence="3">
    <location>
        <begin position="27"/>
        <end position="269"/>
    </location>
</feature>
<keyword evidence="5" id="KW-1185">Reference proteome</keyword>
<sequence length="284" mass="31219">MFRRSLPRLLQLSTRTLPPNSPATPRTLVVLHGLLGSSQNFLSPTKSILKELGPEWSAVLLDIRGHGTSPPGSPCTILDAASDVHSTLTSLSISPTAVIGHSLGGKIALQYLSISPSPPLKTWSLDSFPLPLPRPPPIPGDNSVASILSAVSTCPRTFSSKSDLIKTLTEDHLLQPSIAMWMTTNLKRFETGGFEFTFDVETCNNLYDSFTVEDLTDVLRDSQEDVTLLKAERNEVWEGIEEERLTGGNERVKVRTLEDSGHWVHVDNPKRLVEMICEDLKSIP</sequence>
<dbReference type="PANTHER" id="PTHR43248">
    <property type="entry name" value="2-SUCCINYL-6-HYDROXY-2,4-CYCLOHEXADIENE-1-CARBOXYLATE SYNTHASE"/>
    <property type="match status" value="1"/>
</dbReference>
<evidence type="ECO:0000256" key="2">
    <source>
        <dbReference type="ARBA" id="ARBA00022801"/>
    </source>
</evidence>
<dbReference type="EMBL" id="BRXX01000021">
    <property type="protein sequence ID" value="GMH82953.1"/>
    <property type="molecule type" value="Genomic_DNA"/>
</dbReference>
<dbReference type="GO" id="GO:0016787">
    <property type="term" value="F:hydrolase activity"/>
    <property type="evidence" value="ECO:0007669"/>
    <property type="project" value="UniProtKB-KW"/>
</dbReference>
<reference evidence="5" key="1">
    <citation type="journal article" date="2023" name="Commun. Biol.">
        <title>Genome analysis of Parmales, the sister group of diatoms, reveals the evolutionary specialization of diatoms from phago-mixotrophs to photoautotrophs.</title>
        <authorList>
            <person name="Ban H."/>
            <person name="Sato S."/>
            <person name="Yoshikawa S."/>
            <person name="Yamada K."/>
            <person name="Nakamura Y."/>
            <person name="Ichinomiya M."/>
            <person name="Sato N."/>
            <person name="Blanc-Mathieu R."/>
            <person name="Endo H."/>
            <person name="Kuwata A."/>
            <person name="Ogata H."/>
        </authorList>
    </citation>
    <scope>NUCLEOTIDE SEQUENCE [LARGE SCALE GENOMIC DNA]</scope>
    <source>
        <strain evidence="5">NIES 3699</strain>
    </source>
</reference>
<dbReference type="PANTHER" id="PTHR43248:SF3">
    <property type="entry name" value="AB HYDROLASE-1 DOMAIN-CONTAINING PROTEIN"/>
    <property type="match status" value="1"/>
</dbReference>
<evidence type="ECO:0000313" key="4">
    <source>
        <dbReference type="EMBL" id="GMH82953.1"/>
    </source>
</evidence>
<dbReference type="Proteomes" id="UP001165160">
    <property type="component" value="Unassembled WGS sequence"/>
</dbReference>
<organism evidence="4 5">
    <name type="scientific">Triparma verrucosa</name>
    <dbReference type="NCBI Taxonomy" id="1606542"/>
    <lineage>
        <taxon>Eukaryota</taxon>
        <taxon>Sar</taxon>
        <taxon>Stramenopiles</taxon>
        <taxon>Ochrophyta</taxon>
        <taxon>Bolidophyceae</taxon>
        <taxon>Parmales</taxon>
        <taxon>Triparmaceae</taxon>
        <taxon>Triparma</taxon>
    </lineage>
</organism>
<gene>
    <name evidence="4" type="ORF">TrVE_jg9787</name>
</gene>
<name>A0A9W7EKZ7_9STRA</name>
<protein>
    <recommendedName>
        <fullName evidence="3">AB hydrolase-1 domain-containing protein</fullName>
    </recommendedName>
</protein>
<evidence type="ECO:0000259" key="3">
    <source>
        <dbReference type="Pfam" id="PF00561"/>
    </source>
</evidence>
<dbReference type="Pfam" id="PF00561">
    <property type="entry name" value="Abhydrolase_1"/>
    <property type="match status" value="1"/>
</dbReference>
<dbReference type="AlphaFoldDB" id="A0A9W7EKZ7"/>
<evidence type="ECO:0000313" key="5">
    <source>
        <dbReference type="Proteomes" id="UP001165160"/>
    </source>
</evidence>
<dbReference type="InterPro" id="IPR051601">
    <property type="entry name" value="Serine_prot/Carboxylest_S33"/>
</dbReference>
<evidence type="ECO:0000256" key="1">
    <source>
        <dbReference type="ARBA" id="ARBA00010088"/>
    </source>
</evidence>